<feature type="signal peptide" evidence="2">
    <location>
        <begin position="1"/>
        <end position="21"/>
    </location>
</feature>
<dbReference type="Pfam" id="PF00264">
    <property type="entry name" value="Tyrosinase"/>
    <property type="match status" value="1"/>
</dbReference>
<gene>
    <name evidence="4" type="ORF">Daus18300_013554</name>
</gene>
<protein>
    <recommendedName>
        <fullName evidence="3">Tyrosinase copper-binding domain-containing protein</fullName>
    </recommendedName>
</protein>
<evidence type="ECO:0000259" key="3">
    <source>
        <dbReference type="PROSITE" id="PS00498"/>
    </source>
</evidence>
<dbReference type="InterPro" id="IPR008922">
    <property type="entry name" value="Di-copper_centre_dom_sf"/>
</dbReference>
<dbReference type="EMBL" id="JAWRVE010000216">
    <property type="protein sequence ID" value="KAL1848544.1"/>
    <property type="molecule type" value="Genomic_DNA"/>
</dbReference>
<dbReference type="PANTHER" id="PTHR11474:SF116">
    <property type="entry name" value="TYROSINASE"/>
    <property type="match status" value="1"/>
</dbReference>
<dbReference type="InterPro" id="IPR002227">
    <property type="entry name" value="Tyrosinase_Cu-bd"/>
</dbReference>
<evidence type="ECO:0000313" key="5">
    <source>
        <dbReference type="Proteomes" id="UP001583177"/>
    </source>
</evidence>
<keyword evidence="2" id="KW-0732">Signal</keyword>
<dbReference type="PROSITE" id="PS00498">
    <property type="entry name" value="TYROSINASE_2"/>
    <property type="match status" value="1"/>
</dbReference>
<accession>A0ABR3VYJ3</accession>
<dbReference type="Gene3D" id="1.10.1280.10">
    <property type="entry name" value="Di-copper center containing domain from catechol oxidase"/>
    <property type="match status" value="1"/>
</dbReference>
<organism evidence="4 5">
    <name type="scientific">Diaporthe australafricana</name>
    <dbReference type="NCBI Taxonomy" id="127596"/>
    <lineage>
        <taxon>Eukaryota</taxon>
        <taxon>Fungi</taxon>
        <taxon>Dikarya</taxon>
        <taxon>Ascomycota</taxon>
        <taxon>Pezizomycotina</taxon>
        <taxon>Sordariomycetes</taxon>
        <taxon>Sordariomycetidae</taxon>
        <taxon>Diaporthales</taxon>
        <taxon>Diaporthaceae</taxon>
        <taxon>Diaporthe</taxon>
    </lineage>
</organism>
<dbReference type="SUPFAM" id="SSF48056">
    <property type="entry name" value="Di-copper centre-containing domain"/>
    <property type="match status" value="1"/>
</dbReference>
<sequence>MQFTTQKALGAALVLAGASQAGPAIVKRQDVGFNRFNASIGDFGEHAHSVALSRLGANSTCTADKVSVRKSWHDLTAEERIAYTDAVLCLQSKEAKTPSSLAEGAKSRFDDFVVTHINQTYNIHQTANFLGWHRWFIWEHEQALRNECGYKGTLPYWDWARTAESGLANSPIFDGSETSMSGDGASLNYTSDDYIVVNADQGDAAVYLPAGSGGGCVTSGPFVNYTVNLGPSGLTTINGGSDNSSYPYKHNPRCLKRSLTDYSNKRFANSSSVLTLLREPQDIWSFEWLMQGDPLYPELGVHGGMHFSMGGDPGRDLFVSPGDPAFYLHHGQIDHVWWLWQMQDPAARIENWTSAVNGAFTMNNSTEPYRNGTAEDVQGVGFVAEGKAHPLGELLDPTANDFCYVYV</sequence>
<comment type="caution">
    <text evidence="4">The sequence shown here is derived from an EMBL/GenBank/DDBJ whole genome shotgun (WGS) entry which is preliminary data.</text>
</comment>
<feature type="chain" id="PRO_5047364930" description="Tyrosinase copper-binding domain-containing protein" evidence="2">
    <location>
        <begin position="22"/>
        <end position="407"/>
    </location>
</feature>
<dbReference type="InterPro" id="IPR050316">
    <property type="entry name" value="Tyrosinase/Hemocyanin"/>
</dbReference>
<proteinExistence type="predicted"/>
<evidence type="ECO:0000313" key="4">
    <source>
        <dbReference type="EMBL" id="KAL1848544.1"/>
    </source>
</evidence>
<dbReference type="Proteomes" id="UP001583177">
    <property type="component" value="Unassembled WGS sequence"/>
</dbReference>
<keyword evidence="1" id="KW-0479">Metal-binding</keyword>
<dbReference type="PANTHER" id="PTHR11474">
    <property type="entry name" value="TYROSINASE FAMILY MEMBER"/>
    <property type="match status" value="1"/>
</dbReference>
<evidence type="ECO:0000256" key="2">
    <source>
        <dbReference type="SAM" id="SignalP"/>
    </source>
</evidence>
<keyword evidence="5" id="KW-1185">Reference proteome</keyword>
<evidence type="ECO:0000256" key="1">
    <source>
        <dbReference type="ARBA" id="ARBA00022723"/>
    </source>
</evidence>
<dbReference type="PRINTS" id="PR00092">
    <property type="entry name" value="TYROSINASE"/>
</dbReference>
<name>A0ABR3VYJ3_9PEZI</name>
<reference evidence="4 5" key="1">
    <citation type="journal article" date="2024" name="IMA Fungus">
        <title>IMA Genome - F19 : A genome assembly and annotation guide to empower mycologists, including annotated draft genome sequences of Ceratocystis pirilliformis, Diaporthe australafricana, Fusarium ophioides, Paecilomyces lecythidis, and Sporothrix stenoceras.</title>
        <authorList>
            <person name="Aylward J."/>
            <person name="Wilson A.M."/>
            <person name="Visagie C.M."/>
            <person name="Spraker J."/>
            <person name="Barnes I."/>
            <person name="Buitendag C."/>
            <person name="Ceriani C."/>
            <person name="Del Mar Angel L."/>
            <person name="du Plessis D."/>
            <person name="Fuchs T."/>
            <person name="Gasser K."/>
            <person name="Kramer D."/>
            <person name="Li W."/>
            <person name="Munsamy K."/>
            <person name="Piso A."/>
            <person name="Price J.L."/>
            <person name="Sonnekus B."/>
            <person name="Thomas C."/>
            <person name="van der Nest A."/>
            <person name="van Dijk A."/>
            <person name="van Heerden A."/>
            <person name="van Vuuren N."/>
            <person name="Yilmaz N."/>
            <person name="Duong T.A."/>
            <person name="van der Merwe N.A."/>
            <person name="Wingfield M.J."/>
            <person name="Wingfield B.D."/>
        </authorList>
    </citation>
    <scope>NUCLEOTIDE SEQUENCE [LARGE SCALE GENOMIC DNA]</scope>
    <source>
        <strain evidence="4 5">CMW 18300</strain>
    </source>
</reference>
<feature type="domain" description="Tyrosinase copper-binding" evidence="3">
    <location>
        <begin position="323"/>
        <end position="334"/>
    </location>
</feature>